<accession>A0A0A8X4Z9</accession>
<dbReference type="GO" id="GO:0050182">
    <property type="term" value="F:phosphate butyryltransferase activity"/>
    <property type="evidence" value="ECO:0007669"/>
    <property type="project" value="UniProtKB-EC"/>
</dbReference>
<feature type="domain" description="Phosphate acetyl/butaryl transferase" evidence="4">
    <location>
        <begin position="79"/>
        <end position="296"/>
    </location>
</feature>
<evidence type="ECO:0000256" key="1">
    <source>
        <dbReference type="ARBA" id="ARBA00005656"/>
    </source>
</evidence>
<evidence type="ECO:0000313" key="5">
    <source>
        <dbReference type="EMBL" id="GAM14117.1"/>
    </source>
</evidence>
<dbReference type="AlphaFoldDB" id="A0A0A8X4Z9"/>
<dbReference type="PIRSF" id="PIRSF000428">
    <property type="entry name" value="P_Ac_trans"/>
    <property type="match status" value="1"/>
</dbReference>
<evidence type="ECO:0000259" key="4">
    <source>
        <dbReference type="Pfam" id="PF01515"/>
    </source>
</evidence>
<dbReference type="Pfam" id="PF01515">
    <property type="entry name" value="PTA_PTB"/>
    <property type="match status" value="1"/>
</dbReference>
<organism evidence="5 6">
    <name type="scientific">Mesobacillus selenatarsenatis (strain DSM 18680 / JCM 14380 / FERM P-15431 / SF-1)</name>
    <dbReference type="NCBI Taxonomy" id="1321606"/>
    <lineage>
        <taxon>Bacteria</taxon>
        <taxon>Bacillati</taxon>
        <taxon>Bacillota</taxon>
        <taxon>Bacilli</taxon>
        <taxon>Bacillales</taxon>
        <taxon>Bacillaceae</taxon>
        <taxon>Mesobacillus</taxon>
    </lineage>
</organism>
<comment type="similarity">
    <text evidence="1">Belongs to the phosphate acetyltransferase and butyryltransferase family.</text>
</comment>
<name>A0A0A8X4Z9_MESS1</name>
<protein>
    <submittedName>
        <fullName evidence="5">Phosphate butyryltransferase</fullName>
        <ecNumber evidence="5">2.3.1.19</ecNumber>
    </submittedName>
</protein>
<proteinExistence type="inferred from homology"/>
<dbReference type="Proteomes" id="UP000031014">
    <property type="component" value="Unassembled WGS sequence"/>
</dbReference>
<dbReference type="PANTHER" id="PTHR43356">
    <property type="entry name" value="PHOSPHATE ACETYLTRANSFERASE"/>
    <property type="match status" value="1"/>
</dbReference>
<evidence type="ECO:0000256" key="2">
    <source>
        <dbReference type="ARBA" id="ARBA00022679"/>
    </source>
</evidence>
<dbReference type="SUPFAM" id="SSF53659">
    <property type="entry name" value="Isocitrate/Isopropylmalate dehydrogenase-like"/>
    <property type="match status" value="1"/>
</dbReference>
<keyword evidence="3 5" id="KW-0012">Acyltransferase</keyword>
<keyword evidence="2 5" id="KW-0808">Transferase</keyword>
<dbReference type="InterPro" id="IPR012147">
    <property type="entry name" value="P_Ac_Bu_trans"/>
</dbReference>
<dbReference type="RefSeq" id="WP_041965903.1">
    <property type="nucleotide sequence ID" value="NZ_BASE01000046.1"/>
</dbReference>
<dbReference type="PANTHER" id="PTHR43356:SF2">
    <property type="entry name" value="PHOSPHATE ACETYLTRANSFERASE"/>
    <property type="match status" value="1"/>
</dbReference>
<dbReference type="InterPro" id="IPR002505">
    <property type="entry name" value="PTA_PTB"/>
</dbReference>
<comment type="caution">
    <text evidence="5">The sequence shown here is derived from an EMBL/GenBank/DDBJ whole genome shotgun (WGS) entry which is preliminary data.</text>
</comment>
<dbReference type="OrthoDB" id="9774179at2"/>
<evidence type="ECO:0000256" key="3">
    <source>
        <dbReference type="ARBA" id="ARBA00023315"/>
    </source>
</evidence>
<dbReference type="STRING" id="1321606.SAMD00020551_2265"/>
<reference evidence="5 6" key="1">
    <citation type="submission" date="2013-06" db="EMBL/GenBank/DDBJ databases">
        <title>Whole genome shotgun sequence of Bacillus selenatarsenatis SF-1.</title>
        <authorList>
            <person name="Kuroda M."/>
            <person name="Sei K."/>
            <person name="Yamashita M."/>
            <person name="Ike M."/>
        </authorList>
    </citation>
    <scope>NUCLEOTIDE SEQUENCE [LARGE SCALE GENOMIC DNA]</scope>
    <source>
        <strain evidence="5 6">SF-1</strain>
    </source>
</reference>
<keyword evidence="6" id="KW-1185">Reference proteome</keyword>
<dbReference type="EMBL" id="BASE01000046">
    <property type="protein sequence ID" value="GAM14117.1"/>
    <property type="molecule type" value="Genomic_DNA"/>
</dbReference>
<sequence length="308" mass="33081">MRYKSFKNVIDAARTRPPVKMSIAAAHDRDVLEAVKVAVELGIIEPYLVGDPQKIFELARELDFSVEEYPVYPAYTENENAFIAAKLASDAQVQAIMKGFVNSTPFLKGVLHKELNLKTGSVISHISVFDIPGADQLISMSDGGINIAPDFQQKKQIILNGVEFLDRIGVDRPRVAILAANERVSEKMPVTVEADHLAMLIKNESSKPILIEGPLPLDLAISRGSLLHKGLESELEGAADLLIVPTIEAGNFLGKAITYFAKGTMAGIVLGAKVPLVLNSRSDTAEAKLASIALAVVAASNTTVSVGR</sequence>
<dbReference type="InterPro" id="IPR050500">
    <property type="entry name" value="Phos_Acetyltrans/Butyryltrans"/>
</dbReference>
<dbReference type="Gene3D" id="3.40.718.10">
    <property type="entry name" value="Isopropylmalate Dehydrogenase"/>
    <property type="match status" value="1"/>
</dbReference>
<dbReference type="EC" id="2.3.1.19" evidence="5"/>
<evidence type="ECO:0000313" key="6">
    <source>
        <dbReference type="Proteomes" id="UP000031014"/>
    </source>
</evidence>
<gene>
    <name evidence="5" type="ORF">SAMD00020551_2265</name>
</gene>